<keyword evidence="2" id="KW-1185">Reference proteome</keyword>
<reference evidence="1 2" key="1">
    <citation type="journal article" date="2019" name="Sci. Rep.">
        <title>Orb-weaving spider Araneus ventricosus genome elucidates the spidroin gene catalogue.</title>
        <authorList>
            <person name="Kono N."/>
            <person name="Nakamura H."/>
            <person name="Ohtoshi R."/>
            <person name="Moran D.A.P."/>
            <person name="Shinohara A."/>
            <person name="Yoshida Y."/>
            <person name="Fujiwara M."/>
            <person name="Mori M."/>
            <person name="Tomita M."/>
            <person name="Arakawa K."/>
        </authorList>
    </citation>
    <scope>NUCLEOTIDE SEQUENCE [LARGE SCALE GENOMIC DNA]</scope>
</reference>
<dbReference type="Proteomes" id="UP000499080">
    <property type="component" value="Unassembled WGS sequence"/>
</dbReference>
<sequence>MENQRTSSLQRLLRSTYRKILLPVDPFPSHSLLDLPIWHLAISGCGGLLKSKMYLDKPPTLKDAILQNVSAIQQEMLLNAVSDSTVVSDGQRIEQI</sequence>
<evidence type="ECO:0000313" key="2">
    <source>
        <dbReference type="Proteomes" id="UP000499080"/>
    </source>
</evidence>
<comment type="caution">
    <text evidence="1">The sequence shown here is derived from an EMBL/GenBank/DDBJ whole genome shotgun (WGS) entry which is preliminary data.</text>
</comment>
<dbReference type="AlphaFoldDB" id="A0A4Y2HE11"/>
<name>A0A4Y2HE11_ARAVE</name>
<gene>
    <name evidence="1" type="ORF">AVEN_3799_1</name>
</gene>
<organism evidence="1 2">
    <name type="scientific">Araneus ventricosus</name>
    <name type="common">Orbweaver spider</name>
    <name type="synonym">Epeira ventricosa</name>
    <dbReference type="NCBI Taxonomy" id="182803"/>
    <lineage>
        <taxon>Eukaryota</taxon>
        <taxon>Metazoa</taxon>
        <taxon>Ecdysozoa</taxon>
        <taxon>Arthropoda</taxon>
        <taxon>Chelicerata</taxon>
        <taxon>Arachnida</taxon>
        <taxon>Araneae</taxon>
        <taxon>Araneomorphae</taxon>
        <taxon>Entelegynae</taxon>
        <taxon>Araneoidea</taxon>
        <taxon>Araneidae</taxon>
        <taxon>Araneus</taxon>
    </lineage>
</organism>
<protein>
    <submittedName>
        <fullName evidence="1">Uncharacterized protein</fullName>
    </submittedName>
</protein>
<accession>A0A4Y2HE11</accession>
<proteinExistence type="predicted"/>
<dbReference type="EMBL" id="BGPR01001875">
    <property type="protein sequence ID" value="GBM63547.1"/>
    <property type="molecule type" value="Genomic_DNA"/>
</dbReference>
<evidence type="ECO:0000313" key="1">
    <source>
        <dbReference type="EMBL" id="GBM63547.1"/>
    </source>
</evidence>